<dbReference type="Gene3D" id="3.50.30.30">
    <property type="match status" value="1"/>
</dbReference>
<dbReference type="GO" id="GO:0006508">
    <property type="term" value="P:proteolysis"/>
    <property type="evidence" value="ECO:0007669"/>
    <property type="project" value="UniProtKB-KW"/>
</dbReference>
<dbReference type="InterPro" id="IPR007484">
    <property type="entry name" value="Peptidase_M28"/>
</dbReference>
<evidence type="ECO:0000256" key="13">
    <source>
        <dbReference type="ARBA" id="ARBA00022833"/>
    </source>
</evidence>
<dbReference type="GO" id="GO:0005576">
    <property type="term" value="C:extracellular region"/>
    <property type="evidence" value="ECO:0007669"/>
    <property type="project" value="UniProtKB-SubCell"/>
</dbReference>
<evidence type="ECO:0000256" key="21">
    <source>
        <dbReference type="SAM" id="SignalP"/>
    </source>
</evidence>
<organism evidence="23 24">
    <name type="scientific">Parvularcula dongshanensis</name>
    <dbReference type="NCBI Taxonomy" id="1173995"/>
    <lineage>
        <taxon>Bacteria</taxon>
        <taxon>Pseudomonadati</taxon>
        <taxon>Pseudomonadota</taxon>
        <taxon>Alphaproteobacteria</taxon>
        <taxon>Parvularculales</taxon>
        <taxon>Parvularculaceae</taxon>
        <taxon>Parvularcula</taxon>
    </lineage>
</organism>
<keyword evidence="8" id="KW-0645">Protease</keyword>
<protein>
    <recommendedName>
        <fullName evidence="5">Carboxypeptidase Q</fullName>
    </recommendedName>
    <alternativeName>
        <fullName evidence="20">Plasma glutamate carboxypeptidase</fullName>
    </alternativeName>
</protein>
<keyword evidence="9" id="KW-0479">Metal-binding</keyword>
<dbReference type="PANTHER" id="PTHR12053">
    <property type="entry name" value="PROTEASE FAMILY M28 PLASMA GLUTAMATE CARBOXYPEPTIDASE-RELATED"/>
    <property type="match status" value="1"/>
</dbReference>
<keyword evidence="15" id="KW-0482">Metalloprotease</keyword>
<dbReference type="EMBL" id="JACHOB010000001">
    <property type="protein sequence ID" value="MBB4658154.1"/>
    <property type="molecule type" value="Genomic_DNA"/>
</dbReference>
<keyword evidence="16" id="KW-0865">Zymogen</keyword>
<evidence type="ECO:0000256" key="7">
    <source>
        <dbReference type="ARBA" id="ARBA00022645"/>
    </source>
</evidence>
<evidence type="ECO:0000256" key="6">
    <source>
        <dbReference type="ARBA" id="ARBA00022525"/>
    </source>
</evidence>
<evidence type="ECO:0000313" key="23">
    <source>
        <dbReference type="EMBL" id="MBB4658154.1"/>
    </source>
</evidence>
<dbReference type="GO" id="GO:0004180">
    <property type="term" value="F:carboxypeptidase activity"/>
    <property type="evidence" value="ECO:0007669"/>
    <property type="project" value="UniProtKB-KW"/>
</dbReference>
<dbReference type="InterPro" id="IPR039866">
    <property type="entry name" value="CPQ"/>
</dbReference>
<feature type="signal peptide" evidence="21">
    <location>
        <begin position="1"/>
        <end position="24"/>
    </location>
</feature>
<comment type="subunit">
    <text evidence="19">Homodimer. The monomeric form is inactive while the homodimer is active.</text>
</comment>
<dbReference type="Gene3D" id="3.40.630.10">
    <property type="entry name" value="Zn peptidases"/>
    <property type="match status" value="1"/>
</dbReference>
<evidence type="ECO:0000256" key="5">
    <source>
        <dbReference type="ARBA" id="ARBA00014116"/>
    </source>
</evidence>
<dbReference type="RefSeq" id="WP_183815765.1">
    <property type="nucleotide sequence ID" value="NZ_JACHOB010000001.1"/>
</dbReference>
<keyword evidence="12" id="KW-0256">Endoplasmic reticulum</keyword>
<evidence type="ECO:0000256" key="9">
    <source>
        <dbReference type="ARBA" id="ARBA00022723"/>
    </source>
</evidence>
<sequence length="467" mass="49244">MLRFLLAAAMAVAPAAAQPFPAEAEEAAATLMARALEDETGYQVIEDLTTEVGPRLAGSEAEARARGWALARLRSMGFENVRVEAFSIPFWAREGEALRIVEPFPQALRITALGGTVGTGRRGVTGEVVRFESLGALMAAPMDGSLEGKVVFVDEGMTRTQDGSGYGVAVAKRSGAAQEGAKRGAIAALIRSVGTDQHRFPHTGMMRYEEDGEKIPTAALSWPDAEQLQRAMERGPVTVRLDLSVVTEKDAPSGNVIAEIPGRTDEVVLIGAHLDSWDLGTGAIDDASGVGITTGAAKLILDYVAETGEPPLRTIRLILFGSEEVGLLGGKAYAEAHADELGDHVAAAESDFGAGRVWQLETRFAEDAQEAGDRLARILAPLGVARGGNEAEGGPDLTAIAEAGVPVVTLKQNGWDYFDLHHTEDDTLDKVDPDDIAQNVAAYAAFAWLAANAEEGFRGGEATQGAQ</sequence>
<evidence type="ECO:0000259" key="22">
    <source>
        <dbReference type="Pfam" id="PF04389"/>
    </source>
</evidence>
<dbReference type="GO" id="GO:0046872">
    <property type="term" value="F:metal ion binding"/>
    <property type="evidence" value="ECO:0007669"/>
    <property type="project" value="UniProtKB-KW"/>
</dbReference>
<evidence type="ECO:0000313" key="24">
    <source>
        <dbReference type="Proteomes" id="UP000563524"/>
    </source>
</evidence>
<keyword evidence="7 23" id="KW-0121">Carboxypeptidase</keyword>
<feature type="chain" id="PRO_5033066853" description="Carboxypeptidase Q" evidence="21">
    <location>
        <begin position="25"/>
        <end position="467"/>
    </location>
</feature>
<evidence type="ECO:0000256" key="14">
    <source>
        <dbReference type="ARBA" id="ARBA00023034"/>
    </source>
</evidence>
<dbReference type="GO" id="GO:0005764">
    <property type="term" value="C:lysosome"/>
    <property type="evidence" value="ECO:0007669"/>
    <property type="project" value="UniProtKB-SubCell"/>
</dbReference>
<evidence type="ECO:0000256" key="4">
    <source>
        <dbReference type="ARBA" id="ARBA00004613"/>
    </source>
</evidence>
<evidence type="ECO:0000256" key="8">
    <source>
        <dbReference type="ARBA" id="ARBA00022670"/>
    </source>
</evidence>
<keyword evidence="17" id="KW-0325">Glycoprotein</keyword>
<dbReference type="Pfam" id="PF04389">
    <property type="entry name" value="Peptidase_M28"/>
    <property type="match status" value="1"/>
</dbReference>
<evidence type="ECO:0000256" key="20">
    <source>
        <dbReference type="ARBA" id="ARBA00033328"/>
    </source>
</evidence>
<keyword evidence="13" id="KW-0862">Zinc</keyword>
<evidence type="ECO:0000256" key="18">
    <source>
        <dbReference type="ARBA" id="ARBA00023228"/>
    </source>
</evidence>
<evidence type="ECO:0000256" key="11">
    <source>
        <dbReference type="ARBA" id="ARBA00022801"/>
    </source>
</evidence>
<evidence type="ECO:0000256" key="1">
    <source>
        <dbReference type="ARBA" id="ARBA00004240"/>
    </source>
</evidence>
<keyword evidence="11" id="KW-0378">Hydrolase</keyword>
<accession>A0A840I1N9</accession>
<dbReference type="SUPFAM" id="SSF53187">
    <property type="entry name" value="Zn-dependent exopeptidases"/>
    <property type="match status" value="1"/>
</dbReference>
<comment type="subcellular location">
    <subcellularLocation>
        <location evidence="1">Endoplasmic reticulum</location>
    </subcellularLocation>
    <subcellularLocation>
        <location evidence="3">Golgi apparatus</location>
    </subcellularLocation>
    <subcellularLocation>
        <location evidence="2">Lysosome</location>
    </subcellularLocation>
    <subcellularLocation>
        <location evidence="4">Secreted</location>
    </subcellularLocation>
</comment>
<reference evidence="23 24" key="1">
    <citation type="submission" date="2020-08" db="EMBL/GenBank/DDBJ databases">
        <title>Genomic Encyclopedia of Type Strains, Phase IV (KMG-IV): sequencing the most valuable type-strain genomes for metagenomic binning, comparative biology and taxonomic classification.</title>
        <authorList>
            <person name="Goeker M."/>
        </authorList>
    </citation>
    <scope>NUCLEOTIDE SEQUENCE [LARGE SCALE GENOMIC DNA]</scope>
    <source>
        <strain evidence="23 24">DSM 102850</strain>
    </source>
</reference>
<evidence type="ECO:0000256" key="12">
    <source>
        <dbReference type="ARBA" id="ARBA00022824"/>
    </source>
</evidence>
<name>A0A840I1N9_9PROT</name>
<dbReference type="AlphaFoldDB" id="A0A840I1N9"/>
<feature type="domain" description="Peptidase M28" evidence="22">
    <location>
        <begin position="255"/>
        <end position="445"/>
    </location>
</feature>
<keyword evidence="14" id="KW-0333">Golgi apparatus</keyword>
<keyword evidence="10 21" id="KW-0732">Signal</keyword>
<evidence type="ECO:0000256" key="2">
    <source>
        <dbReference type="ARBA" id="ARBA00004371"/>
    </source>
</evidence>
<keyword evidence="18" id="KW-0458">Lysosome</keyword>
<evidence type="ECO:0000256" key="17">
    <source>
        <dbReference type="ARBA" id="ARBA00023180"/>
    </source>
</evidence>
<keyword evidence="6" id="KW-0964">Secreted</keyword>
<evidence type="ECO:0000256" key="10">
    <source>
        <dbReference type="ARBA" id="ARBA00022729"/>
    </source>
</evidence>
<evidence type="ECO:0000256" key="19">
    <source>
        <dbReference type="ARBA" id="ARBA00025833"/>
    </source>
</evidence>
<dbReference type="Proteomes" id="UP000563524">
    <property type="component" value="Unassembled WGS sequence"/>
</dbReference>
<gene>
    <name evidence="23" type="ORF">GGQ59_000654</name>
</gene>
<dbReference type="PANTHER" id="PTHR12053:SF3">
    <property type="entry name" value="CARBOXYPEPTIDASE Q"/>
    <property type="match status" value="1"/>
</dbReference>
<evidence type="ECO:0000256" key="3">
    <source>
        <dbReference type="ARBA" id="ARBA00004555"/>
    </source>
</evidence>
<dbReference type="GO" id="GO:0070573">
    <property type="term" value="F:metallodipeptidase activity"/>
    <property type="evidence" value="ECO:0007669"/>
    <property type="project" value="InterPro"/>
</dbReference>
<proteinExistence type="predicted"/>
<comment type="caution">
    <text evidence="23">The sequence shown here is derived from an EMBL/GenBank/DDBJ whole genome shotgun (WGS) entry which is preliminary data.</text>
</comment>
<keyword evidence="24" id="KW-1185">Reference proteome</keyword>
<evidence type="ECO:0000256" key="16">
    <source>
        <dbReference type="ARBA" id="ARBA00023145"/>
    </source>
</evidence>
<evidence type="ECO:0000256" key="15">
    <source>
        <dbReference type="ARBA" id="ARBA00023049"/>
    </source>
</evidence>